<organism evidence="1">
    <name type="scientific">uncultured Truepera sp</name>
    <dbReference type="NCBI Taxonomy" id="543023"/>
    <lineage>
        <taxon>Bacteria</taxon>
        <taxon>Thermotogati</taxon>
        <taxon>Deinococcota</taxon>
        <taxon>Deinococci</taxon>
        <taxon>Trueperales</taxon>
        <taxon>Trueperaceae</taxon>
        <taxon>Truepera</taxon>
        <taxon>environmental samples</taxon>
    </lineage>
</organism>
<dbReference type="EMBL" id="CADCWP010000200">
    <property type="protein sequence ID" value="CAA9577073.1"/>
    <property type="molecule type" value="Genomic_DNA"/>
</dbReference>
<protein>
    <submittedName>
        <fullName evidence="1">Uncharacterized protein</fullName>
    </submittedName>
</protein>
<dbReference type="AlphaFoldDB" id="A0A6J4VFG7"/>
<accession>A0A6J4VFG7</accession>
<gene>
    <name evidence="1" type="ORF">AVDCRST_MAG86-2298</name>
</gene>
<sequence>MEIAADVWFWVGSEERERPSHLKQRNVKLSITNLNREEATSLIRQ</sequence>
<evidence type="ECO:0000313" key="1">
    <source>
        <dbReference type="EMBL" id="CAA9577073.1"/>
    </source>
</evidence>
<reference evidence="1" key="1">
    <citation type="submission" date="2020-02" db="EMBL/GenBank/DDBJ databases">
        <authorList>
            <person name="Meier V. D."/>
        </authorList>
    </citation>
    <scope>NUCLEOTIDE SEQUENCE</scope>
    <source>
        <strain evidence="1">AVDCRST_MAG86</strain>
    </source>
</reference>
<name>A0A6J4VFG7_9DEIN</name>
<proteinExistence type="predicted"/>